<comment type="caution">
    <text evidence="1">The sequence shown here is derived from an EMBL/GenBank/DDBJ whole genome shotgun (WGS) entry which is preliminary data.</text>
</comment>
<evidence type="ECO:0000313" key="1">
    <source>
        <dbReference type="EMBL" id="MBW7456776.1"/>
    </source>
</evidence>
<proteinExistence type="predicted"/>
<name>A0ABS7C787_9BACL</name>
<reference evidence="1 2" key="1">
    <citation type="submission" date="2021-07" db="EMBL/GenBank/DDBJ databases">
        <title>Paenibacillus radiodurans sp. nov., isolated from the southeastern edge of Tengger Desert.</title>
        <authorList>
            <person name="Zhang G."/>
        </authorList>
    </citation>
    <scope>NUCLEOTIDE SEQUENCE [LARGE SCALE GENOMIC DNA]</scope>
    <source>
        <strain evidence="1 2">CCM 7311</strain>
    </source>
</reference>
<gene>
    <name evidence="1" type="ORF">K0U00_22310</name>
</gene>
<feature type="non-terminal residue" evidence="1">
    <location>
        <position position="1"/>
    </location>
</feature>
<protein>
    <submittedName>
        <fullName evidence="1">Uncharacterized protein</fullName>
    </submittedName>
</protein>
<sequence>PLPEPLRFAIEGWMQQDSVPGNMERRARLPLDGVHPTEIKLYIQDPCALHAYELLTEVPSVRSLFGGLEEVSSMWVKQLRSYHVSTRRELLEKALSWRTAVKLQREEGLQLFVPHEIQDYDGQWAVIGHIHGDGADMRSELRLKPDMWGEMMLVIPLESD</sequence>
<keyword evidence="2" id="KW-1185">Reference proteome</keyword>
<evidence type="ECO:0000313" key="2">
    <source>
        <dbReference type="Proteomes" id="UP001519887"/>
    </source>
</evidence>
<dbReference type="Proteomes" id="UP001519887">
    <property type="component" value="Unassembled WGS sequence"/>
</dbReference>
<organism evidence="1 2">
    <name type="scientific">Paenibacillus sepulcri</name>
    <dbReference type="NCBI Taxonomy" id="359917"/>
    <lineage>
        <taxon>Bacteria</taxon>
        <taxon>Bacillati</taxon>
        <taxon>Bacillota</taxon>
        <taxon>Bacilli</taxon>
        <taxon>Bacillales</taxon>
        <taxon>Paenibacillaceae</taxon>
        <taxon>Paenibacillus</taxon>
    </lineage>
</organism>
<accession>A0ABS7C787</accession>
<dbReference type="EMBL" id="JAHZIK010000661">
    <property type="protein sequence ID" value="MBW7456776.1"/>
    <property type="molecule type" value="Genomic_DNA"/>
</dbReference>